<dbReference type="AlphaFoldDB" id="H3RBZ2"/>
<organism evidence="1 2">
    <name type="scientific">Pantoea stewartii subsp. stewartii DC283</name>
    <dbReference type="NCBI Taxonomy" id="660596"/>
    <lineage>
        <taxon>Bacteria</taxon>
        <taxon>Pseudomonadati</taxon>
        <taxon>Pseudomonadota</taxon>
        <taxon>Gammaproteobacteria</taxon>
        <taxon>Enterobacterales</taxon>
        <taxon>Erwiniaceae</taxon>
        <taxon>Pantoea</taxon>
    </lineage>
</organism>
<evidence type="ECO:0000313" key="2">
    <source>
        <dbReference type="Proteomes" id="UP000005050"/>
    </source>
</evidence>
<comment type="caution">
    <text evidence="1">The sequence shown here is derived from an EMBL/GenBank/DDBJ whole genome shotgun (WGS) entry which is preliminary data.</text>
</comment>
<accession>H3RBZ2</accession>
<gene>
    <name evidence="1" type="ORF">CKS_4252</name>
</gene>
<dbReference type="Proteomes" id="UP000005050">
    <property type="component" value="Unassembled WGS sequence"/>
</dbReference>
<evidence type="ECO:0000313" key="1">
    <source>
        <dbReference type="EMBL" id="EHU01156.1"/>
    </source>
</evidence>
<reference evidence="1 2" key="1">
    <citation type="journal article" date="2012" name="Mol. Microbiol.">
        <title>The genetic and structural basis of two distinct terminal side branch residues in stewartan and amylovoran exopolysaccharides and their potential role in host adaptation.</title>
        <authorList>
            <person name="Wang X."/>
            <person name="Yang F."/>
            <person name="von Bodman S.B."/>
        </authorList>
    </citation>
    <scope>NUCLEOTIDE SEQUENCE [LARGE SCALE GENOMIC DNA]</scope>
    <source>
        <strain evidence="1 2">DC283</strain>
    </source>
</reference>
<proteinExistence type="predicted"/>
<dbReference type="EMBL" id="AHIE01000009">
    <property type="protein sequence ID" value="EHU01156.1"/>
    <property type="molecule type" value="Genomic_DNA"/>
</dbReference>
<protein>
    <submittedName>
        <fullName evidence="1">Uncharacterized protein</fullName>
    </submittedName>
</protein>
<sequence length="58" mass="6673">MTAMTVTLMYPIHFPASPVRKKDLHTATLLHRLLQAKRQKKSAAEVIPMAYYGMMTPW</sequence>
<name>H3RBZ2_PANSE</name>